<dbReference type="PANTHER" id="PTHR46312">
    <property type="entry name" value="NACHT DOMAIN-CONTAINING PROTEIN"/>
    <property type="match status" value="1"/>
</dbReference>
<reference evidence="3" key="1">
    <citation type="journal article" date="2019" name="bioRxiv">
        <title>The Genome of the Zebra Mussel, Dreissena polymorpha: A Resource for Invasive Species Research.</title>
        <authorList>
            <person name="McCartney M.A."/>
            <person name="Auch B."/>
            <person name="Kono T."/>
            <person name="Mallez S."/>
            <person name="Zhang Y."/>
            <person name="Obille A."/>
            <person name="Becker A."/>
            <person name="Abrahante J.E."/>
            <person name="Garbe J."/>
            <person name="Badalamenti J.P."/>
            <person name="Herman A."/>
            <person name="Mangelson H."/>
            <person name="Liachko I."/>
            <person name="Sullivan S."/>
            <person name="Sone E.D."/>
            <person name="Koren S."/>
            <person name="Silverstein K.A.T."/>
            <person name="Beckman K.B."/>
            <person name="Gohl D.M."/>
        </authorList>
    </citation>
    <scope>NUCLEOTIDE SEQUENCE</scope>
    <source>
        <strain evidence="3">Duluth1</strain>
        <tissue evidence="3">Whole animal</tissue>
    </source>
</reference>
<dbReference type="AlphaFoldDB" id="A0A9D4JA50"/>
<dbReference type="PANTHER" id="PTHR46312:SF2">
    <property type="entry name" value="NUCLEOTIDE-BINDING OLIGOMERIZATION DOMAIN-CONTAINING PROTEIN 2-LIKE"/>
    <property type="match status" value="1"/>
</dbReference>
<reference evidence="3" key="2">
    <citation type="submission" date="2020-11" db="EMBL/GenBank/DDBJ databases">
        <authorList>
            <person name="McCartney M.A."/>
            <person name="Auch B."/>
            <person name="Kono T."/>
            <person name="Mallez S."/>
            <person name="Becker A."/>
            <person name="Gohl D.M."/>
            <person name="Silverstein K.A.T."/>
            <person name="Koren S."/>
            <person name="Bechman K.B."/>
            <person name="Herman A."/>
            <person name="Abrahante J.E."/>
            <person name="Garbe J."/>
        </authorList>
    </citation>
    <scope>NUCLEOTIDE SEQUENCE</scope>
    <source>
        <strain evidence="3">Duluth1</strain>
        <tissue evidence="3">Whole animal</tissue>
    </source>
</reference>
<protein>
    <recommendedName>
        <fullName evidence="2">Nephrocystin 3-like N-terminal domain-containing protein</fullName>
    </recommendedName>
</protein>
<evidence type="ECO:0000259" key="2">
    <source>
        <dbReference type="Pfam" id="PF24883"/>
    </source>
</evidence>
<dbReference type="InterPro" id="IPR027897">
    <property type="entry name" value="DUF4559"/>
</dbReference>
<keyword evidence="4" id="KW-1185">Reference proteome</keyword>
<keyword evidence="1" id="KW-0677">Repeat</keyword>
<comment type="caution">
    <text evidence="3">The sequence shown here is derived from an EMBL/GenBank/DDBJ whole genome shotgun (WGS) entry which is preliminary data.</text>
</comment>
<proteinExistence type="predicted"/>
<dbReference type="Pfam" id="PF15112">
    <property type="entry name" value="DUF4559"/>
    <property type="match status" value="1"/>
</dbReference>
<dbReference type="Pfam" id="PF24883">
    <property type="entry name" value="NPHP3_N"/>
    <property type="match status" value="1"/>
</dbReference>
<dbReference type="EMBL" id="JAIWYP010000007">
    <property type="protein sequence ID" value="KAH3800572.1"/>
    <property type="molecule type" value="Genomic_DNA"/>
</dbReference>
<dbReference type="InterPro" id="IPR056884">
    <property type="entry name" value="NPHP3-like_N"/>
</dbReference>
<accession>A0A9D4JA50</accession>
<evidence type="ECO:0000256" key="1">
    <source>
        <dbReference type="ARBA" id="ARBA00022737"/>
    </source>
</evidence>
<feature type="domain" description="Nephrocystin 3-like N-terminal" evidence="2">
    <location>
        <begin position="305"/>
        <end position="431"/>
    </location>
</feature>
<organism evidence="3 4">
    <name type="scientific">Dreissena polymorpha</name>
    <name type="common">Zebra mussel</name>
    <name type="synonym">Mytilus polymorpha</name>
    <dbReference type="NCBI Taxonomy" id="45954"/>
    <lineage>
        <taxon>Eukaryota</taxon>
        <taxon>Metazoa</taxon>
        <taxon>Spiralia</taxon>
        <taxon>Lophotrochozoa</taxon>
        <taxon>Mollusca</taxon>
        <taxon>Bivalvia</taxon>
        <taxon>Autobranchia</taxon>
        <taxon>Heteroconchia</taxon>
        <taxon>Euheterodonta</taxon>
        <taxon>Imparidentia</taxon>
        <taxon>Neoheterodontei</taxon>
        <taxon>Myida</taxon>
        <taxon>Dreissenoidea</taxon>
        <taxon>Dreissenidae</taxon>
        <taxon>Dreissena</taxon>
    </lineage>
</organism>
<gene>
    <name evidence="3" type="ORF">DPMN_154206</name>
</gene>
<dbReference type="Gene3D" id="3.40.50.300">
    <property type="entry name" value="P-loop containing nucleotide triphosphate hydrolases"/>
    <property type="match status" value="1"/>
</dbReference>
<dbReference type="SUPFAM" id="SSF52540">
    <property type="entry name" value="P-loop containing nucleoside triphosphate hydrolases"/>
    <property type="match status" value="1"/>
</dbReference>
<evidence type="ECO:0000313" key="4">
    <source>
        <dbReference type="Proteomes" id="UP000828390"/>
    </source>
</evidence>
<evidence type="ECO:0000313" key="3">
    <source>
        <dbReference type="EMBL" id="KAH3800572.1"/>
    </source>
</evidence>
<dbReference type="InterPro" id="IPR027417">
    <property type="entry name" value="P-loop_NTPase"/>
</dbReference>
<name>A0A9D4JA50_DREPO</name>
<dbReference type="Proteomes" id="UP000828390">
    <property type="component" value="Unassembled WGS sequence"/>
</dbReference>
<sequence length="611" mass="70993">MEETLRTKEAQNWLKCMLAMYKTRDAISELASGLFEKFYIHIRGILHDDHHISVQKTCTTCRDPKQGCSVCSKICHLIWDSHRFKDVNLKGPSWNNTDSTQWCTSSWELAKCYMPSTGYKDKPSADNTDFNGIINALYNCIWMQNFFADDLRLDNNICTEARKQVNKLRHIHSTNIADDGMISFFDCLLNLLNDARHLKGFKPAVDARIYLIKLKQDTLQVSEKMINDTMTKHYEDKKEEFRIDLIEHYRKTKSTVSISPMTEGLDKHIVDVFVSPILMHTATEKNGCRRQTGNTVKQYKHIFFNDSTHHNKVFIQGEPGMGKTTFCAKLVLDWCEAVSSENHEYRPTFSDLETLKEFGFLFSIALRDSEGQNEVVKMIKTQIIDMIYTENERTDFYNLLQNIMKNELCIVVMDGLNEWVDPSKKHVTPIMVSCHKKCVALISTRPWKMTDERIKDSEIDLLLEVAGITDSDELTKNMLRCLQNANQKTYTDFMTYVEERQLLQFLASPWLQSLLVNLWMDNTALSGSLCELNCLLLDRLFKKANAKQGYFPEEHPIQCFFKYKIYRATKRNSICAWKGCLLFHLFIRKVFSVYQTAIIKVRIGRTLSILP</sequence>